<sequence length="214" mass="25079">MPYYIHKYLPSENQDMIHGERIVETQSQLPFESTEFEGPFKTLKEIGLNSNIYQDLLKNNPKRAQKIFEENFIVKAENIIIFPDLKDNPFMNFIYKIMQHSSNGKFKSNDVSGIHLLSGRVRIVEVIAENKTLGIKKCIIEAFNERTEKWIKKSEPSTFFPENWGLQKLVNECYIAFTNKIQMDENSYRGKTSDNIEIEFIIKNNELKTLYPIV</sequence>
<dbReference type="AlphaFoldDB" id="A0A2D0A689"/>
<dbReference type="GO" id="GO:0004519">
    <property type="term" value="F:endonuclease activity"/>
    <property type="evidence" value="ECO:0007669"/>
    <property type="project" value="InterPro"/>
</dbReference>
<evidence type="ECO:0000259" key="1">
    <source>
        <dbReference type="Pfam" id="PF14436"/>
    </source>
</evidence>
<comment type="caution">
    <text evidence="2">The sequence shown here is derived from an EMBL/GenBank/DDBJ whole genome shotgun (WGS) entry which is preliminary data.</text>
</comment>
<reference evidence="2 3" key="1">
    <citation type="submission" date="2017-05" db="EMBL/GenBank/DDBJ databases">
        <title>Genome of Chryseobacterium haifense.</title>
        <authorList>
            <person name="Newman J.D."/>
        </authorList>
    </citation>
    <scope>NUCLEOTIDE SEQUENCE [LARGE SCALE GENOMIC DNA]</scope>
    <source>
        <strain evidence="2 3">DSM 19056</strain>
    </source>
</reference>
<accession>A0A2D0A689</accession>
<evidence type="ECO:0000313" key="2">
    <source>
        <dbReference type="EMBL" id="OWK98033.1"/>
    </source>
</evidence>
<evidence type="ECO:0000313" key="3">
    <source>
        <dbReference type="Proteomes" id="UP000197587"/>
    </source>
</evidence>
<dbReference type="InterPro" id="IPR029501">
    <property type="entry name" value="EndoU_bac"/>
</dbReference>
<feature type="domain" description="Bacterial EndoU nuclease" evidence="1">
    <location>
        <begin position="97"/>
        <end position="213"/>
    </location>
</feature>
<dbReference type="EMBL" id="JASZ02000015">
    <property type="protein sequence ID" value="OWK98033.1"/>
    <property type="molecule type" value="Genomic_DNA"/>
</dbReference>
<organism evidence="2 3">
    <name type="scientific">Kaistella haifensis DSM 19056</name>
    <dbReference type="NCBI Taxonomy" id="1450526"/>
    <lineage>
        <taxon>Bacteria</taxon>
        <taxon>Pseudomonadati</taxon>
        <taxon>Bacteroidota</taxon>
        <taxon>Flavobacteriia</taxon>
        <taxon>Flavobacteriales</taxon>
        <taxon>Weeksellaceae</taxon>
        <taxon>Chryseobacterium group</taxon>
        <taxon>Kaistella</taxon>
    </lineage>
</organism>
<dbReference type="RefSeq" id="WP_088264185.1">
    <property type="nucleotide sequence ID" value="NZ_JASZ02000015.1"/>
</dbReference>
<keyword evidence="3" id="KW-1185">Reference proteome</keyword>
<proteinExistence type="predicted"/>
<gene>
    <name evidence="2" type="ORF">AP75_08000</name>
</gene>
<dbReference type="Proteomes" id="UP000197587">
    <property type="component" value="Unassembled WGS sequence"/>
</dbReference>
<protein>
    <recommendedName>
        <fullName evidence="1">Bacterial EndoU nuclease domain-containing protein</fullName>
    </recommendedName>
</protein>
<dbReference type="Pfam" id="PF14436">
    <property type="entry name" value="EndoU_bacteria"/>
    <property type="match status" value="1"/>
</dbReference>
<name>A0A2D0A689_9FLAO</name>